<name>A0A843V5B2_COLES</name>
<evidence type="ECO:0000256" key="1">
    <source>
        <dbReference type="SAM" id="MobiDB-lite"/>
    </source>
</evidence>
<evidence type="ECO:0000313" key="2">
    <source>
        <dbReference type="EMBL" id="MQL90436.1"/>
    </source>
</evidence>
<comment type="caution">
    <text evidence="2">The sequence shown here is derived from an EMBL/GenBank/DDBJ whole genome shotgun (WGS) entry which is preliminary data.</text>
</comment>
<dbReference type="EMBL" id="NMUH01001241">
    <property type="protein sequence ID" value="MQL90436.1"/>
    <property type="molecule type" value="Genomic_DNA"/>
</dbReference>
<evidence type="ECO:0000313" key="3">
    <source>
        <dbReference type="Proteomes" id="UP000652761"/>
    </source>
</evidence>
<dbReference type="Proteomes" id="UP000652761">
    <property type="component" value="Unassembled WGS sequence"/>
</dbReference>
<feature type="region of interest" description="Disordered" evidence="1">
    <location>
        <begin position="1"/>
        <end position="27"/>
    </location>
</feature>
<dbReference type="AlphaFoldDB" id="A0A843V5B2"/>
<gene>
    <name evidence="2" type="ORF">Taro_023038</name>
</gene>
<accession>A0A843V5B2</accession>
<reference evidence="2" key="1">
    <citation type="submission" date="2017-07" db="EMBL/GenBank/DDBJ databases">
        <title>Taro Niue Genome Assembly and Annotation.</title>
        <authorList>
            <person name="Atibalentja N."/>
            <person name="Keating K."/>
            <person name="Fields C.J."/>
        </authorList>
    </citation>
    <scope>NUCLEOTIDE SEQUENCE</scope>
    <source>
        <strain evidence="2">Niue_2</strain>
        <tissue evidence="2">Leaf</tissue>
    </source>
</reference>
<keyword evidence="3" id="KW-1185">Reference proteome</keyword>
<proteinExistence type="predicted"/>
<protein>
    <submittedName>
        <fullName evidence="2">Uncharacterized protein</fullName>
    </submittedName>
</protein>
<sequence length="114" mass="12422">MTTRRNRLSEPVEMTPVSRNSESDVRNATPDRVRFAVSCNDISSITRLAYGAVTQSQPITEVGGLGHHGPRAPPHVINVGAQKSPISTPLTDYSHALQWKNCAKLSAWVSESLI</sequence>
<organism evidence="2 3">
    <name type="scientific">Colocasia esculenta</name>
    <name type="common">Wild taro</name>
    <name type="synonym">Arum esculentum</name>
    <dbReference type="NCBI Taxonomy" id="4460"/>
    <lineage>
        <taxon>Eukaryota</taxon>
        <taxon>Viridiplantae</taxon>
        <taxon>Streptophyta</taxon>
        <taxon>Embryophyta</taxon>
        <taxon>Tracheophyta</taxon>
        <taxon>Spermatophyta</taxon>
        <taxon>Magnoliopsida</taxon>
        <taxon>Liliopsida</taxon>
        <taxon>Araceae</taxon>
        <taxon>Aroideae</taxon>
        <taxon>Colocasieae</taxon>
        <taxon>Colocasia</taxon>
    </lineage>
</organism>